<reference evidence="2 3" key="1">
    <citation type="journal article" date="2019" name="Sci. Rep.">
        <title>Orb-weaving spider Araneus ventricosus genome elucidates the spidroin gene catalogue.</title>
        <authorList>
            <person name="Kono N."/>
            <person name="Nakamura H."/>
            <person name="Ohtoshi R."/>
            <person name="Moran D.A.P."/>
            <person name="Shinohara A."/>
            <person name="Yoshida Y."/>
            <person name="Fujiwara M."/>
            <person name="Mori M."/>
            <person name="Tomita M."/>
            <person name="Arakawa K."/>
        </authorList>
    </citation>
    <scope>NUCLEOTIDE SEQUENCE [LARGE SCALE GENOMIC DNA]</scope>
</reference>
<keyword evidence="3" id="KW-1185">Reference proteome</keyword>
<dbReference type="EMBL" id="BGPR01011648">
    <property type="protein sequence ID" value="GBN52338.1"/>
    <property type="molecule type" value="Genomic_DNA"/>
</dbReference>
<feature type="non-terminal residue" evidence="2">
    <location>
        <position position="1"/>
    </location>
</feature>
<sequence>AVPQRRSGAFQLHYTPGGGTPRQANLSTTTTHLSPTPALSGFLSEPHTPSPPTHTNLLPTHLWPGNPNGLIDIGTGWISNFPLHAMPILTHLWPGNPNGLIDIGTGWISNFPLHAMPILTGFHIDDRFRGGAVELMWIEVTMNGRLKLDIHGGATPSHLERFDPRPFVNVNIEIGLLGRRVWKFNFVPYPFRALGHKT</sequence>
<evidence type="ECO:0000313" key="3">
    <source>
        <dbReference type="Proteomes" id="UP000499080"/>
    </source>
</evidence>
<organism evidence="2 3">
    <name type="scientific">Araneus ventricosus</name>
    <name type="common">Orbweaver spider</name>
    <name type="synonym">Epeira ventricosa</name>
    <dbReference type="NCBI Taxonomy" id="182803"/>
    <lineage>
        <taxon>Eukaryota</taxon>
        <taxon>Metazoa</taxon>
        <taxon>Ecdysozoa</taxon>
        <taxon>Arthropoda</taxon>
        <taxon>Chelicerata</taxon>
        <taxon>Arachnida</taxon>
        <taxon>Araneae</taxon>
        <taxon>Araneomorphae</taxon>
        <taxon>Entelegynae</taxon>
        <taxon>Araneoidea</taxon>
        <taxon>Araneidae</taxon>
        <taxon>Araneus</taxon>
    </lineage>
</organism>
<dbReference type="Proteomes" id="UP000499080">
    <property type="component" value="Unassembled WGS sequence"/>
</dbReference>
<comment type="caution">
    <text evidence="2">The sequence shown here is derived from an EMBL/GenBank/DDBJ whole genome shotgun (WGS) entry which is preliminary data.</text>
</comment>
<name>A0A4Y2PK35_ARAVE</name>
<gene>
    <name evidence="2" type="ORF">AVEN_70895_1</name>
</gene>
<proteinExistence type="predicted"/>
<accession>A0A4Y2PK35</accession>
<protein>
    <submittedName>
        <fullName evidence="2">Uncharacterized protein</fullName>
    </submittedName>
</protein>
<feature type="region of interest" description="Disordered" evidence="1">
    <location>
        <begin position="1"/>
        <end position="31"/>
    </location>
</feature>
<evidence type="ECO:0000313" key="2">
    <source>
        <dbReference type="EMBL" id="GBN52338.1"/>
    </source>
</evidence>
<evidence type="ECO:0000256" key="1">
    <source>
        <dbReference type="SAM" id="MobiDB-lite"/>
    </source>
</evidence>
<dbReference type="AlphaFoldDB" id="A0A4Y2PK35"/>